<reference evidence="3" key="1">
    <citation type="submission" date="2014-03" db="EMBL/GenBank/DDBJ databases">
        <authorList>
            <person name="Aksoy S."/>
            <person name="Warren W."/>
            <person name="Wilson R.K."/>
        </authorList>
    </citation>
    <scope>NUCLEOTIDE SEQUENCE [LARGE SCALE GENOMIC DNA]</scope>
    <source>
        <strain evidence="3">IAEA</strain>
    </source>
</reference>
<keyword evidence="1" id="KW-0472">Membrane</keyword>
<evidence type="ECO:0000313" key="2">
    <source>
        <dbReference type="EnsemblMetazoa" id="GBRI011448-PA"/>
    </source>
</evidence>
<dbReference type="STRING" id="37001.A0A1A9W9S2"/>
<keyword evidence="3" id="KW-1185">Reference proteome</keyword>
<keyword evidence="1" id="KW-1133">Transmembrane helix</keyword>
<dbReference type="VEuPathDB" id="VectorBase:GBRI011448"/>
<feature type="transmembrane region" description="Helical" evidence="1">
    <location>
        <begin position="143"/>
        <end position="165"/>
    </location>
</feature>
<evidence type="ECO:0000256" key="1">
    <source>
        <dbReference type="SAM" id="Phobius"/>
    </source>
</evidence>
<organism evidence="2 3">
    <name type="scientific">Glossina brevipalpis</name>
    <dbReference type="NCBI Taxonomy" id="37001"/>
    <lineage>
        <taxon>Eukaryota</taxon>
        <taxon>Metazoa</taxon>
        <taxon>Ecdysozoa</taxon>
        <taxon>Arthropoda</taxon>
        <taxon>Hexapoda</taxon>
        <taxon>Insecta</taxon>
        <taxon>Pterygota</taxon>
        <taxon>Neoptera</taxon>
        <taxon>Endopterygota</taxon>
        <taxon>Diptera</taxon>
        <taxon>Brachycera</taxon>
        <taxon>Muscomorpha</taxon>
        <taxon>Hippoboscoidea</taxon>
        <taxon>Glossinidae</taxon>
        <taxon>Glossina</taxon>
    </lineage>
</organism>
<evidence type="ECO:0000313" key="3">
    <source>
        <dbReference type="Proteomes" id="UP000091820"/>
    </source>
</evidence>
<dbReference type="AlphaFoldDB" id="A0A1A9W9S2"/>
<dbReference type="EnsemblMetazoa" id="GBRI011448-RA">
    <property type="protein sequence ID" value="GBRI011448-PA"/>
    <property type="gene ID" value="GBRI011448"/>
</dbReference>
<dbReference type="Pfam" id="PF07253">
    <property type="entry name" value="Gypsy"/>
    <property type="match status" value="1"/>
</dbReference>
<keyword evidence="1" id="KW-0812">Transmembrane</keyword>
<accession>A0A1A9W9S2</accession>
<proteinExistence type="predicted"/>
<dbReference type="InterPro" id="IPR009882">
    <property type="entry name" value="Gypsy"/>
</dbReference>
<protein>
    <submittedName>
        <fullName evidence="2">Uncharacterized protein</fullName>
    </submittedName>
</protein>
<dbReference type="Proteomes" id="UP000091820">
    <property type="component" value="Unassembled WGS sequence"/>
</dbReference>
<reference evidence="2" key="2">
    <citation type="submission" date="2020-05" db="UniProtKB">
        <authorList>
            <consortium name="EnsemblMetazoa"/>
        </authorList>
    </citation>
    <scope>IDENTIFICATION</scope>
    <source>
        <strain evidence="2">IAEA</strain>
    </source>
</reference>
<name>A0A1A9W9S2_9MUSC</name>
<sequence>MSILHKQDLTEISNSTCIPNDFNSKTPTCNIVDCQHLRTIEELSSDIIFLNGFIGTLGVGNDQQMLKGIFLIKFHNVTIRINGKTYVSEEISNYRALPSIIQLTPLEKEREILLSLQMLEKLHMNNTKYYLQTETTIHQYSTWGFFIMVTVINLRILIGVLNNWFREIWLPRCRRLTERSAMTNRHLKNLPLCLEFPFLYLFDLQAHACNDSADE</sequence>